<keyword evidence="2" id="KW-1185">Reference proteome</keyword>
<dbReference type="Proteomes" id="UP001732700">
    <property type="component" value="Chromosome 1A"/>
</dbReference>
<protein>
    <submittedName>
        <fullName evidence="1">Uncharacterized protein</fullName>
    </submittedName>
</protein>
<evidence type="ECO:0000313" key="1">
    <source>
        <dbReference type="EnsemblPlants" id="AVESA.00010b.r2.1AG0035270.1.CDS"/>
    </source>
</evidence>
<evidence type="ECO:0000313" key="2">
    <source>
        <dbReference type="Proteomes" id="UP001732700"/>
    </source>
</evidence>
<reference evidence="1" key="2">
    <citation type="submission" date="2025-09" db="UniProtKB">
        <authorList>
            <consortium name="EnsemblPlants"/>
        </authorList>
    </citation>
    <scope>IDENTIFICATION</scope>
</reference>
<sequence>MRAPKRRRSVRADSQQVPPGGGGGLEQGSLDDLDLISRLPDEVLGTIVSLLPTKEGARTQVLSRRWFPLWRSPMAPLNLVADDTLSDNDTRVAVISKILADHPGSTRHLSLDIISLPGFLAKVARWFRSKTLTGLQELGISNWQEEKYQLLPRALTRFAPTLTLLNLSYCRFHKHTTLPSFPHLKRLSLYSVGISDDYLQRLISSSAVLESVRLSRVRFARLCINSRTLRSIKLHPLRRKGGELVIEDAPCLERLLPNFPNDGPATIRVIQAPKLEILGFLSEGISTLQLGTSVFQKMIAVNLTTKMQKMKILALNTTGAKLGAAIDFLKCFPCLEKLYVVLERGNGMNNSVNYDPLDPIECLEFHLQKVVLKNYEDDRRAFIDFAKVFVLNAKVLKQMEIGVLNSVSDKWMCDLRRKLQVENRASRDAQIELKSDAYACPSSHEYTLGLSVADPFDSKHAIRFPKIPSPSV</sequence>
<accession>A0ACD5TDI2</accession>
<organism evidence="1 2">
    <name type="scientific">Avena sativa</name>
    <name type="common">Oat</name>
    <dbReference type="NCBI Taxonomy" id="4498"/>
    <lineage>
        <taxon>Eukaryota</taxon>
        <taxon>Viridiplantae</taxon>
        <taxon>Streptophyta</taxon>
        <taxon>Embryophyta</taxon>
        <taxon>Tracheophyta</taxon>
        <taxon>Spermatophyta</taxon>
        <taxon>Magnoliopsida</taxon>
        <taxon>Liliopsida</taxon>
        <taxon>Poales</taxon>
        <taxon>Poaceae</taxon>
        <taxon>BOP clade</taxon>
        <taxon>Pooideae</taxon>
        <taxon>Poodae</taxon>
        <taxon>Poeae</taxon>
        <taxon>Poeae Chloroplast Group 1 (Aveneae type)</taxon>
        <taxon>Aveninae</taxon>
        <taxon>Avena</taxon>
    </lineage>
</organism>
<name>A0ACD5TDI2_AVESA</name>
<reference evidence="1" key="1">
    <citation type="submission" date="2021-05" db="EMBL/GenBank/DDBJ databases">
        <authorList>
            <person name="Scholz U."/>
            <person name="Mascher M."/>
            <person name="Fiebig A."/>
        </authorList>
    </citation>
    <scope>NUCLEOTIDE SEQUENCE [LARGE SCALE GENOMIC DNA]</scope>
</reference>
<dbReference type="EnsemblPlants" id="AVESA.00010b.r2.1AG0035270.1">
    <property type="protein sequence ID" value="AVESA.00010b.r2.1AG0035270.1.CDS"/>
    <property type="gene ID" value="AVESA.00010b.r2.1AG0035270"/>
</dbReference>
<proteinExistence type="predicted"/>